<evidence type="ECO:0000256" key="22">
    <source>
        <dbReference type="SAM" id="Phobius"/>
    </source>
</evidence>
<evidence type="ECO:0000256" key="7">
    <source>
        <dbReference type="ARBA" id="ARBA00022679"/>
    </source>
</evidence>
<evidence type="ECO:0000256" key="4">
    <source>
        <dbReference type="ARBA" id="ARBA00022475"/>
    </source>
</evidence>
<feature type="signal peptide" evidence="23">
    <location>
        <begin position="1"/>
        <end position="27"/>
    </location>
</feature>
<dbReference type="SMART" id="SM00220">
    <property type="entry name" value="S_TKc"/>
    <property type="match status" value="1"/>
</dbReference>
<dbReference type="PROSITE" id="PS51450">
    <property type="entry name" value="LRR"/>
    <property type="match status" value="1"/>
</dbReference>
<evidence type="ECO:0000313" key="26">
    <source>
        <dbReference type="Proteomes" id="UP000886520"/>
    </source>
</evidence>
<feature type="region of interest" description="Disordered" evidence="21">
    <location>
        <begin position="845"/>
        <end position="865"/>
    </location>
</feature>
<dbReference type="Pfam" id="PF00560">
    <property type="entry name" value="LRR_1"/>
    <property type="match status" value="9"/>
</dbReference>
<evidence type="ECO:0000256" key="11">
    <source>
        <dbReference type="ARBA" id="ARBA00022741"/>
    </source>
</evidence>
<dbReference type="InterPro" id="IPR008271">
    <property type="entry name" value="Ser/Thr_kinase_AS"/>
</dbReference>
<keyword evidence="26" id="KW-1185">Reference proteome</keyword>
<dbReference type="EMBL" id="JABFUD020000019">
    <property type="protein sequence ID" value="KAI5065081.1"/>
    <property type="molecule type" value="Genomic_DNA"/>
</dbReference>
<evidence type="ECO:0000256" key="12">
    <source>
        <dbReference type="ARBA" id="ARBA00022777"/>
    </source>
</evidence>
<accession>A0A9D4Z9Y5</accession>
<protein>
    <recommendedName>
        <fullName evidence="3">non-specific serine/threonine protein kinase</fullName>
        <ecNumber evidence="3">2.7.11.1</ecNumber>
    </recommendedName>
</protein>
<keyword evidence="14 22" id="KW-1133">Transmembrane helix</keyword>
<dbReference type="PROSITE" id="PS50011">
    <property type="entry name" value="PROTEIN_KINASE_DOM"/>
    <property type="match status" value="1"/>
</dbReference>
<dbReference type="EC" id="2.7.11.1" evidence="3"/>
<evidence type="ECO:0000256" key="6">
    <source>
        <dbReference type="ARBA" id="ARBA00022614"/>
    </source>
</evidence>
<feature type="chain" id="PRO_5038515355" description="non-specific serine/threonine protein kinase" evidence="23">
    <location>
        <begin position="28"/>
        <end position="1185"/>
    </location>
</feature>
<dbReference type="PROSITE" id="PS00108">
    <property type="entry name" value="PROTEIN_KINASE_ST"/>
    <property type="match status" value="1"/>
</dbReference>
<evidence type="ECO:0000313" key="25">
    <source>
        <dbReference type="EMBL" id="KAI5065081.1"/>
    </source>
</evidence>
<keyword evidence="4" id="KW-1003">Cell membrane</keyword>
<dbReference type="FunFam" id="3.30.200.20:FF:000150">
    <property type="entry name" value="serine/threonine-protein kinase BRI1-like 2"/>
    <property type="match status" value="1"/>
</dbReference>
<evidence type="ECO:0000256" key="16">
    <source>
        <dbReference type="ARBA" id="ARBA00023170"/>
    </source>
</evidence>
<evidence type="ECO:0000256" key="15">
    <source>
        <dbReference type="ARBA" id="ARBA00023136"/>
    </source>
</evidence>
<dbReference type="PANTHER" id="PTHR48056:SF14">
    <property type="entry name" value="NON-SPECIFIC SERINE_THREONINE PROTEIN KINASE"/>
    <property type="match status" value="1"/>
</dbReference>
<keyword evidence="17" id="KW-0325">Glycoprotein</keyword>
<evidence type="ECO:0000256" key="3">
    <source>
        <dbReference type="ARBA" id="ARBA00012513"/>
    </source>
</evidence>
<keyword evidence="13 20" id="KW-0067">ATP-binding</keyword>
<keyword evidence="11 20" id="KW-0547">Nucleotide-binding</keyword>
<dbReference type="InterPro" id="IPR013210">
    <property type="entry name" value="LRR_N_plant-typ"/>
</dbReference>
<keyword evidence="7" id="KW-0808">Transferase</keyword>
<dbReference type="FunFam" id="1.10.510.10:FF:000526">
    <property type="entry name" value="serine/threonine-protein kinase BRI1-like 2"/>
    <property type="match status" value="1"/>
</dbReference>
<feature type="transmembrane region" description="Helical" evidence="22">
    <location>
        <begin position="812"/>
        <end position="832"/>
    </location>
</feature>
<dbReference type="InterPro" id="IPR001611">
    <property type="entry name" value="Leu-rich_rpt"/>
</dbReference>
<keyword evidence="5" id="KW-0723">Serine/threonine-protein kinase</keyword>
<dbReference type="Gene3D" id="3.80.10.10">
    <property type="entry name" value="Ribonuclease Inhibitor"/>
    <property type="match status" value="1"/>
</dbReference>
<evidence type="ECO:0000256" key="18">
    <source>
        <dbReference type="ARBA" id="ARBA00047899"/>
    </source>
</evidence>
<dbReference type="Gene3D" id="3.30.200.20">
    <property type="entry name" value="Phosphorylase Kinase, domain 1"/>
    <property type="match status" value="1"/>
</dbReference>
<sequence length="1185" mass="128149">MGRPPGRINSCIRWCFLLLSMATAASSLPLEIDALLRFKDQVQQDPSHSLASWESSSSSPCNWIGIECDSAARVQSISLPNSNLAGPLSFSFWLAHLSFLHTLDLSGNHFTGNLSTILPRTCTALQVLNLSGNYFFGGLPATLLSGCGGIRSLNLSNNALSGDIPSNFLSGCDYLLTLDLSGNKFTGGLSGVSISFCPSLLHFHLARNLIGGTLPPTLLSNCSLLSLDFSSNKISGAVPDGFFATCGALISVDLSSNALFGPLPSSLQSCTNMTSLNLTANQFSSQVPDFLSKLTTIEKLHISKNHLVGSLPDNVISNLCRTLVNLDVAGNNLSGPLPTSFVSCTKLQVLTLANNKLNGDLPNAVLSGLQAMEVLRLEFNAFTGFVDATLMNCSKLRILDLSANFLSGSIPEEMCPPFNGYVLEQLLLANNQISGTIPSSLMNCLHLKILDLSFNKLTGSIPSQLSYLPTLERLSLWYNQLSGGIPKELGNLTMLQSLNLNNNLLTGQVPAELSQCSDLEWVNLNNNLLTGTIPAELGHLQKLTLLQLGNNTLTGNIPPQLANCSQLLWVDFNTNLLTGSIPATLGRHSTMSLRNPVLYGNQLVYVRNSMSSCKGFGMGIMLDYTGITQEALATTPFMSACEGRGIKPIIYVGGSLYDNPENRTIQYLDLSFNQLSGSIPEEMGSWLSLISLALSHNQLTGKLPLSFSNLHALGVMDISYNHLEGSLSVLSECTLLVAIDVSNNLFSGEIPRGQLSTNPVQSFAHNPGLCGPPLGPCGAAGATPPASSCSGGSSSCQSKEERFNILSMANSIVLAVLVALLCMSAFLVWMGLTVKSKNKKKEQALLSSLNQSSSNGGSSSWNLSGEREPLSINVATFERPLRKLTFSQLIEATNGFSKESMVGTGGFGEVYRAELRDGTVVAIKKLIQFSYQGDREFTAEMETLGKIKHRNLVPLLGYCKVGEERLLVYEYMQGGSLEEVLHGGKEGRERVTWDIRKQIAKGAARGLAFLHHNCIPHIIHRDMKSSNVLLDRDWEARVSDFGMARLISALDTHLSVSTLAGTPGYVPPEYYQSFRCTTKGDIYSFGVILLELVTGQRPTHKEEFGDNNLVGWVKQHVGSNSCLDVLDPVLRGTGVEYEMMHYLKIACDCLDELPSRRPSMLRVVAMLKELAFDDQNSTSGYQHSS</sequence>
<dbReference type="CDD" id="cd14066">
    <property type="entry name" value="STKc_IRAK"/>
    <property type="match status" value="1"/>
</dbReference>
<name>A0A9D4Z9Y5_ADICA</name>
<dbReference type="GO" id="GO:0005524">
    <property type="term" value="F:ATP binding"/>
    <property type="evidence" value="ECO:0007669"/>
    <property type="project" value="UniProtKB-UniRule"/>
</dbReference>
<dbReference type="InterPro" id="IPR003591">
    <property type="entry name" value="Leu-rich_rpt_typical-subtyp"/>
</dbReference>
<evidence type="ECO:0000256" key="5">
    <source>
        <dbReference type="ARBA" id="ARBA00022527"/>
    </source>
</evidence>
<evidence type="ECO:0000256" key="23">
    <source>
        <dbReference type="SAM" id="SignalP"/>
    </source>
</evidence>
<reference evidence="25" key="1">
    <citation type="submission" date="2021-01" db="EMBL/GenBank/DDBJ databases">
        <title>Adiantum capillus-veneris genome.</title>
        <authorList>
            <person name="Fang Y."/>
            <person name="Liao Q."/>
        </authorList>
    </citation>
    <scope>NUCLEOTIDE SEQUENCE</scope>
    <source>
        <strain evidence="25">H3</strain>
        <tissue evidence="25">Leaf</tissue>
    </source>
</reference>
<comment type="catalytic activity">
    <reaction evidence="18">
        <text>L-threonyl-[protein] + ATP = O-phospho-L-threonyl-[protein] + ADP + H(+)</text>
        <dbReference type="Rhea" id="RHEA:46608"/>
        <dbReference type="Rhea" id="RHEA-COMP:11060"/>
        <dbReference type="Rhea" id="RHEA-COMP:11605"/>
        <dbReference type="ChEBI" id="CHEBI:15378"/>
        <dbReference type="ChEBI" id="CHEBI:30013"/>
        <dbReference type="ChEBI" id="CHEBI:30616"/>
        <dbReference type="ChEBI" id="CHEBI:61977"/>
        <dbReference type="ChEBI" id="CHEBI:456216"/>
        <dbReference type="EC" id="2.7.11.1"/>
    </reaction>
</comment>
<dbReference type="SUPFAM" id="SSF56112">
    <property type="entry name" value="Protein kinase-like (PK-like)"/>
    <property type="match status" value="1"/>
</dbReference>
<comment type="catalytic activity">
    <reaction evidence="19">
        <text>L-seryl-[protein] + ATP = O-phospho-L-seryl-[protein] + ADP + H(+)</text>
        <dbReference type="Rhea" id="RHEA:17989"/>
        <dbReference type="Rhea" id="RHEA-COMP:9863"/>
        <dbReference type="Rhea" id="RHEA-COMP:11604"/>
        <dbReference type="ChEBI" id="CHEBI:15378"/>
        <dbReference type="ChEBI" id="CHEBI:29999"/>
        <dbReference type="ChEBI" id="CHEBI:30616"/>
        <dbReference type="ChEBI" id="CHEBI:83421"/>
        <dbReference type="ChEBI" id="CHEBI:456216"/>
        <dbReference type="EC" id="2.7.11.1"/>
    </reaction>
</comment>
<evidence type="ECO:0000256" key="21">
    <source>
        <dbReference type="SAM" id="MobiDB-lite"/>
    </source>
</evidence>
<evidence type="ECO:0000256" key="14">
    <source>
        <dbReference type="ARBA" id="ARBA00022989"/>
    </source>
</evidence>
<dbReference type="Proteomes" id="UP000886520">
    <property type="component" value="Chromosome 19"/>
</dbReference>
<dbReference type="SUPFAM" id="SSF52058">
    <property type="entry name" value="L domain-like"/>
    <property type="match status" value="2"/>
</dbReference>
<dbReference type="InterPro" id="IPR045381">
    <property type="entry name" value="BRI1_island_dom"/>
</dbReference>
<evidence type="ECO:0000256" key="1">
    <source>
        <dbReference type="ARBA" id="ARBA00004251"/>
    </source>
</evidence>
<feature type="domain" description="Protein kinase" evidence="24">
    <location>
        <begin position="896"/>
        <end position="1172"/>
    </location>
</feature>
<evidence type="ECO:0000256" key="10">
    <source>
        <dbReference type="ARBA" id="ARBA00022737"/>
    </source>
</evidence>
<evidence type="ECO:0000256" key="13">
    <source>
        <dbReference type="ARBA" id="ARBA00022840"/>
    </source>
</evidence>
<dbReference type="InterPro" id="IPR000719">
    <property type="entry name" value="Prot_kinase_dom"/>
</dbReference>
<dbReference type="Gene3D" id="1.10.510.10">
    <property type="entry name" value="Transferase(Phosphotransferase) domain 1"/>
    <property type="match status" value="1"/>
</dbReference>
<dbReference type="GO" id="GO:0033612">
    <property type="term" value="F:receptor serine/threonine kinase binding"/>
    <property type="evidence" value="ECO:0007669"/>
    <property type="project" value="TreeGrafter"/>
</dbReference>
<dbReference type="FunFam" id="3.80.10.10:FF:000095">
    <property type="entry name" value="LRR receptor-like serine/threonine-protein kinase GSO1"/>
    <property type="match status" value="2"/>
</dbReference>
<dbReference type="InterPro" id="IPR032675">
    <property type="entry name" value="LRR_dom_sf"/>
</dbReference>
<dbReference type="InterPro" id="IPR017441">
    <property type="entry name" value="Protein_kinase_ATP_BS"/>
</dbReference>
<comment type="similarity">
    <text evidence="2">Belongs to the protein kinase superfamily. Ser/Thr protein kinase family.</text>
</comment>
<dbReference type="GO" id="GO:0005886">
    <property type="term" value="C:plasma membrane"/>
    <property type="evidence" value="ECO:0007669"/>
    <property type="project" value="UniProtKB-SubCell"/>
</dbReference>
<proteinExistence type="inferred from homology"/>
<keyword evidence="6" id="KW-0433">Leucine-rich repeat</keyword>
<evidence type="ECO:0000256" key="17">
    <source>
        <dbReference type="ARBA" id="ARBA00023180"/>
    </source>
</evidence>
<dbReference type="SMART" id="SM00369">
    <property type="entry name" value="LRR_TYP"/>
    <property type="match status" value="7"/>
</dbReference>
<evidence type="ECO:0000259" key="24">
    <source>
        <dbReference type="PROSITE" id="PS50011"/>
    </source>
</evidence>
<dbReference type="Pfam" id="PF00069">
    <property type="entry name" value="Pkinase"/>
    <property type="match status" value="1"/>
</dbReference>
<keyword evidence="8 22" id="KW-0812">Transmembrane</keyword>
<feature type="compositionally biased region" description="Low complexity" evidence="21">
    <location>
        <begin position="845"/>
        <end position="864"/>
    </location>
</feature>
<feature type="binding site" evidence="20">
    <location>
        <position position="925"/>
    </location>
    <ligand>
        <name>ATP</name>
        <dbReference type="ChEBI" id="CHEBI:30616"/>
    </ligand>
</feature>
<dbReference type="PROSITE" id="PS00107">
    <property type="entry name" value="PROTEIN_KINASE_ATP"/>
    <property type="match status" value="1"/>
</dbReference>
<evidence type="ECO:0000256" key="19">
    <source>
        <dbReference type="ARBA" id="ARBA00048679"/>
    </source>
</evidence>
<keyword evidence="10" id="KW-0677">Repeat</keyword>
<evidence type="ECO:0000256" key="2">
    <source>
        <dbReference type="ARBA" id="ARBA00008684"/>
    </source>
</evidence>
<evidence type="ECO:0000256" key="9">
    <source>
        <dbReference type="ARBA" id="ARBA00022729"/>
    </source>
</evidence>
<dbReference type="Pfam" id="PF13516">
    <property type="entry name" value="LRR_6"/>
    <property type="match status" value="1"/>
</dbReference>
<keyword evidence="16" id="KW-0675">Receptor</keyword>
<dbReference type="Gene3D" id="3.30.1490.310">
    <property type="match status" value="1"/>
</dbReference>
<dbReference type="OrthoDB" id="2015831at2759"/>
<dbReference type="GO" id="GO:0004674">
    <property type="term" value="F:protein serine/threonine kinase activity"/>
    <property type="evidence" value="ECO:0007669"/>
    <property type="project" value="UniProtKB-KW"/>
</dbReference>
<dbReference type="Pfam" id="PF08263">
    <property type="entry name" value="LRRNT_2"/>
    <property type="match status" value="1"/>
</dbReference>
<dbReference type="InterPro" id="IPR050647">
    <property type="entry name" value="Plant_LRR-RLKs"/>
</dbReference>
<gene>
    <name evidence="25" type="ORF">GOP47_0019776</name>
</gene>
<dbReference type="InterPro" id="IPR011009">
    <property type="entry name" value="Kinase-like_dom_sf"/>
</dbReference>
<keyword evidence="12" id="KW-0418">Kinase</keyword>
<dbReference type="PANTHER" id="PTHR48056">
    <property type="entry name" value="LRR RECEPTOR-LIKE SERINE/THREONINE-PROTEIN KINASE-RELATED"/>
    <property type="match status" value="1"/>
</dbReference>
<evidence type="ECO:0000256" key="20">
    <source>
        <dbReference type="PROSITE-ProRule" id="PRU10141"/>
    </source>
</evidence>
<dbReference type="Pfam" id="PF20141">
    <property type="entry name" value="Island"/>
    <property type="match status" value="1"/>
</dbReference>
<keyword evidence="9 23" id="KW-0732">Signal</keyword>
<dbReference type="AlphaFoldDB" id="A0A9D4Z9Y5"/>
<dbReference type="Pfam" id="PF13855">
    <property type="entry name" value="LRR_8"/>
    <property type="match status" value="2"/>
</dbReference>
<comment type="caution">
    <text evidence="25">The sequence shown here is derived from an EMBL/GenBank/DDBJ whole genome shotgun (WGS) entry which is preliminary data.</text>
</comment>
<evidence type="ECO:0000256" key="8">
    <source>
        <dbReference type="ARBA" id="ARBA00022692"/>
    </source>
</evidence>
<comment type="subcellular location">
    <subcellularLocation>
        <location evidence="1">Cell membrane</location>
        <topology evidence="1">Single-pass type I membrane protein</topology>
    </subcellularLocation>
</comment>
<dbReference type="FunFam" id="3.80.10.10:FF:000041">
    <property type="entry name" value="LRR receptor-like serine/threonine-protein kinase ERECTA"/>
    <property type="match status" value="2"/>
</dbReference>
<keyword evidence="15 22" id="KW-0472">Membrane</keyword>
<organism evidence="25 26">
    <name type="scientific">Adiantum capillus-veneris</name>
    <name type="common">Maidenhair fern</name>
    <dbReference type="NCBI Taxonomy" id="13818"/>
    <lineage>
        <taxon>Eukaryota</taxon>
        <taxon>Viridiplantae</taxon>
        <taxon>Streptophyta</taxon>
        <taxon>Embryophyta</taxon>
        <taxon>Tracheophyta</taxon>
        <taxon>Polypodiopsida</taxon>
        <taxon>Polypodiidae</taxon>
        <taxon>Polypodiales</taxon>
        <taxon>Pteridineae</taxon>
        <taxon>Pteridaceae</taxon>
        <taxon>Vittarioideae</taxon>
        <taxon>Adiantum</taxon>
    </lineage>
</organism>